<feature type="domain" description="EamA" evidence="2">
    <location>
        <begin position="6"/>
        <end position="101"/>
    </location>
</feature>
<evidence type="ECO:0000259" key="2">
    <source>
        <dbReference type="Pfam" id="PF00892"/>
    </source>
</evidence>
<keyword evidence="1" id="KW-0472">Membrane</keyword>
<dbReference type="EMBL" id="CP041742">
    <property type="protein sequence ID" value="QDQ74420.1"/>
    <property type="molecule type" value="Genomic_DNA"/>
</dbReference>
<dbReference type="SUPFAM" id="SSF103481">
    <property type="entry name" value="Multidrug resistance efflux transporter EmrE"/>
    <property type="match status" value="1"/>
</dbReference>
<keyword evidence="1" id="KW-0812">Transmembrane</keyword>
<dbReference type="InterPro" id="IPR037185">
    <property type="entry name" value="EmrE-like"/>
</dbReference>
<sequence>MHPLDWLIASLGCTALAQVAFKLHARNRQRWLLGSAIALFLLVPYTTYNALRGLSLDTVYVATAASQLLVVALSLAFMGERYSLRQYAGFLLVLAGIVLYNR</sequence>
<dbReference type="InterPro" id="IPR000620">
    <property type="entry name" value="EamA_dom"/>
</dbReference>
<evidence type="ECO:0000313" key="4">
    <source>
        <dbReference type="Proteomes" id="UP000315891"/>
    </source>
</evidence>
<accession>A0A516V7C8</accession>
<evidence type="ECO:0000256" key="1">
    <source>
        <dbReference type="SAM" id="Phobius"/>
    </source>
</evidence>
<proteinExistence type="predicted"/>
<keyword evidence="4" id="KW-1185">Reference proteome</keyword>
<evidence type="ECO:0000313" key="3">
    <source>
        <dbReference type="EMBL" id="QDQ74420.1"/>
    </source>
</evidence>
<dbReference type="Gene3D" id="1.10.3730.20">
    <property type="match status" value="1"/>
</dbReference>
<feature type="transmembrane region" description="Helical" evidence="1">
    <location>
        <begin position="32"/>
        <end position="51"/>
    </location>
</feature>
<dbReference type="Proteomes" id="UP000315891">
    <property type="component" value="Chromosome"/>
</dbReference>
<dbReference type="OrthoDB" id="6058674at2"/>
<reference evidence="3 4" key="1">
    <citation type="submission" date="2019-07" db="EMBL/GenBank/DDBJ databases">
        <title>Lysobacter weifangensis sp. nov., isolated from bensulfuron-methyl contaminated farmland soil.</title>
        <authorList>
            <person name="Zhao H."/>
        </authorList>
    </citation>
    <scope>NUCLEOTIDE SEQUENCE [LARGE SCALE GENOMIC DNA]</scope>
    <source>
        <strain evidence="3 4">CC-Bw-6</strain>
    </source>
</reference>
<gene>
    <name evidence="3" type="ORF">FNZ56_11290</name>
</gene>
<dbReference type="Pfam" id="PF00892">
    <property type="entry name" value="EamA"/>
    <property type="match status" value="1"/>
</dbReference>
<dbReference type="AlphaFoldDB" id="A0A516V7C8"/>
<dbReference type="GO" id="GO:0016020">
    <property type="term" value="C:membrane"/>
    <property type="evidence" value="ECO:0007669"/>
    <property type="project" value="InterPro"/>
</dbReference>
<feature type="transmembrane region" description="Helical" evidence="1">
    <location>
        <begin position="58"/>
        <end position="78"/>
    </location>
</feature>
<protein>
    <submittedName>
        <fullName evidence="3">EamA family transporter</fullName>
    </submittedName>
</protein>
<organism evidence="3 4">
    <name type="scientific">Pseudoluteimonas lycopersici</name>
    <dbReference type="NCBI Taxonomy" id="1324796"/>
    <lineage>
        <taxon>Bacteria</taxon>
        <taxon>Pseudomonadati</taxon>
        <taxon>Pseudomonadota</taxon>
        <taxon>Gammaproteobacteria</taxon>
        <taxon>Lysobacterales</taxon>
        <taxon>Lysobacteraceae</taxon>
        <taxon>Pseudoluteimonas</taxon>
    </lineage>
</organism>
<keyword evidence="1" id="KW-1133">Transmembrane helix</keyword>
<dbReference type="RefSeq" id="WP_143879929.1">
    <property type="nucleotide sequence ID" value="NZ_BAABLZ010000001.1"/>
</dbReference>
<name>A0A516V7C8_9GAMM</name>